<accession>A0AA35Z4G8</accession>
<dbReference type="EMBL" id="OX465081">
    <property type="protein sequence ID" value="CAI9285616.1"/>
    <property type="molecule type" value="Genomic_DNA"/>
</dbReference>
<gene>
    <name evidence="1" type="ORF">LSALG_LOCUS25080</name>
</gene>
<evidence type="ECO:0000313" key="1">
    <source>
        <dbReference type="EMBL" id="CAI9285616.1"/>
    </source>
</evidence>
<organism evidence="1 2">
    <name type="scientific">Lactuca saligna</name>
    <name type="common">Willowleaf lettuce</name>
    <dbReference type="NCBI Taxonomy" id="75948"/>
    <lineage>
        <taxon>Eukaryota</taxon>
        <taxon>Viridiplantae</taxon>
        <taxon>Streptophyta</taxon>
        <taxon>Embryophyta</taxon>
        <taxon>Tracheophyta</taxon>
        <taxon>Spermatophyta</taxon>
        <taxon>Magnoliopsida</taxon>
        <taxon>eudicotyledons</taxon>
        <taxon>Gunneridae</taxon>
        <taxon>Pentapetalae</taxon>
        <taxon>asterids</taxon>
        <taxon>campanulids</taxon>
        <taxon>Asterales</taxon>
        <taxon>Asteraceae</taxon>
        <taxon>Cichorioideae</taxon>
        <taxon>Cichorieae</taxon>
        <taxon>Lactucinae</taxon>
        <taxon>Lactuca</taxon>
    </lineage>
</organism>
<dbReference type="PANTHER" id="PTHR47070:SF2">
    <property type="entry name" value="OS06G0206100 PROTEIN"/>
    <property type="match status" value="1"/>
</dbReference>
<evidence type="ECO:0000313" key="2">
    <source>
        <dbReference type="Proteomes" id="UP001177003"/>
    </source>
</evidence>
<reference evidence="1" key="1">
    <citation type="submission" date="2023-04" db="EMBL/GenBank/DDBJ databases">
        <authorList>
            <person name="Vijverberg K."/>
            <person name="Xiong W."/>
            <person name="Schranz E."/>
        </authorList>
    </citation>
    <scope>NUCLEOTIDE SEQUENCE</scope>
</reference>
<protein>
    <submittedName>
        <fullName evidence="1">Uncharacterized protein</fullName>
    </submittedName>
</protein>
<proteinExistence type="predicted"/>
<dbReference type="Proteomes" id="UP001177003">
    <property type="component" value="Chromosome 5"/>
</dbReference>
<dbReference type="PANTHER" id="PTHR47070">
    <property type="entry name" value="HYDROXYPROLINE-RICH GLYCOPROTEIN-LIKE"/>
    <property type="match status" value="1"/>
</dbReference>
<sequence length="271" mass="30441">MLANVDFGFTVSTCAAPDGIEAIVGEQNGYNRGIFGIPCEKKSEIEDMVKVLESLNPNPRPTLDLDKARSFNFNPTIVFLLFFLKYQMCAKLVVGWMLEANIQYNNNPGIKKNEIEIRDFISLGDFLQIFPWDIPSLQSASYYNMATQMPNGTYLPSHTAHASLNVVGQSCHMQFPRLYHSQQPGTIANPHHMVVICFMEIANDVYHELEKRQAIVDGLRDSVLGYSVNVPGTIAKDVMDMVLVTWYFDTMKEIGAASKSSIVFILHVMAF</sequence>
<name>A0AA35Z4G8_LACSI</name>
<dbReference type="AlphaFoldDB" id="A0AA35Z4G8"/>
<keyword evidence="2" id="KW-1185">Reference proteome</keyword>